<evidence type="ECO:0000256" key="1">
    <source>
        <dbReference type="SAM" id="Phobius"/>
    </source>
</evidence>
<keyword evidence="1" id="KW-0472">Membrane</keyword>
<gene>
    <name evidence="2" type="ORF">Ari01nite_51970</name>
</gene>
<keyword evidence="1" id="KW-0812">Transmembrane</keyword>
<evidence type="ECO:0000313" key="2">
    <source>
        <dbReference type="EMBL" id="GIE97732.1"/>
    </source>
</evidence>
<sequence length="112" mass="11497">MDWAVAAALGMVGGGLVEAVAVWGNLAAWQQARHEARRRGRRLPPLTRYLDPAADSLVAVTRLLLGATAAVVLHTQISGVLTAIAVGASAPALLAQLGASRPAVAAERETTP</sequence>
<evidence type="ECO:0000313" key="3">
    <source>
        <dbReference type="Proteomes" id="UP000636960"/>
    </source>
</evidence>
<proteinExistence type="predicted"/>
<keyword evidence="1" id="KW-1133">Transmembrane helix</keyword>
<protein>
    <submittedName>
        <fullName evidence="2">Uncharacterized protein</fullName>
    </submittedName>
</protein>
<feature type="transmembrane region" description="Helical" evidence="1">
    <location>
        <begin position="6"/>
        <end position="28"/>
    </location>
</feature>
<accession>A0A919N1T1</accession>
<comment type="caution">
    <text evidence="2">The sequence shown here is derived from an EMBL/GenBank/DDBJ whole genome shotgun (WGS) entry which is preliminary data.</text>
</comment>
<name>A0A919N1T1_9ACTN</name>
<dbReference type="Proteomes" id="UP000636960">
    <property type="component" value="Unassembled WGS sequence"/>
</dbReference>
<dbReference type="AlphaFoldDB" id="A0A919N1T1"/>
<dbReference type="EMBL" id="BOMV01000057">
    <property type="protein sequence ID" value="GIE97732.1"/>
    <property type="molecule type" value="Genomic_DNA"/>
</dbReference>
<organism evidence="2 3">
    <name type="scientific">Paractinoplanes rishiriensis</name>
    <dbReference type="NCBI Taxonomy" id="1050105"/>
    <lineage>
        <taxon>Bacteria</taxon>
        <taxon>Bacillati</taxon>
        <taxon>Actinomycetota</taxon>
        <taxon>Actinomycetes</taxon>
        <taxon>Micromonosporales</taxon>
        <taxon>Micromonosporaceae</taxon>
        <taxon>Paractinoplanes</taxon>
    </lineage>
</organism>
<reference evidence="2" key="1">
    <citation type="submission" date="2021-01" db="EMBL/GenBank/DDBJ databases">
        <title>Whole genome shotgun sequence of Actinoplanes rishiriensis NBRC 108556.</title>
        <authorList>
            <person name="Komaki H."/>
            <person name="Tamura T."/>
        </authorList>
    </citation>
    <scope>NUCLEOTIDE SEQUENCE</scope>
    <source>
        <strain evidence="2">NBRC 108556</strain>
    </source>
</reference>
<dbReference type="RefSeq" id="WP_203784765.1">
    <property type="nucleotide sequence ID" value="NZ_BOMV01000057.1"/>
</dbReference>
<keyword evidence="3" id="KW-1185">Reference proteome</keyword>